<dbReference type="PANTHER" id="PTHR43861:SF6">
    <property type="entry name" value="METHYLTRANSFERASE TYPE 11"/>
    <property type="match status" value="1"/>
</dbReference>
<dbReference type="Pfam" id="PF13847">
    <property type="entry name" value="Methyltransf_31"/>
    <property type="match status" value="1"/>
</dbReference>
<dbReference type="PATRIC" id="fig|1121451.3.peg.1200"/>
<dbReference type="eggNOG" id="COG4976">
    <property type="taxonomic scope" value="Bacteria"/>
</dbReference>
<accession>L0R8X9</accession>
<dbReference type="Gene3D" id="3.40.50.150">
    <property type="entry name" value="Vaccinia Virus protein VP39"/>
    <property type="match status" value="1"/>
</dbReference>
<evidence type="ECO:0000313" key="2">
    <source>
        <dbReference type="EMBL" id="CCO23218.1"/>
    </source>
</evidence>
<dbReference type="InterPro" id="IPR029063">
    <property type="entry name" value="SAM-dependent_MTases_sf"/>
</dbReference>
<gene>
    <name evidence="2" type="ORF">DESAM_20931</name>
</gene>
<protein>
    <recommendedName>
        <fullName evidence="1">Methyltransferase domain-containing protein</fullName>
    </recommendedName>
</protein>
<dbReference type="InterPro" id="IPR025714">
    <property type="entry name" value="Methyltranfer_dom"/>
</dbReference>
<organism evidence="2 3">
    <name type="scientific">Maridesulfovibrio hydrothermalis AM13 = DSM 14728</name>
    <dbReference type="NCBI Taxonomy" id="1121451"/>
    <lineage>
        <taxon>Bacteria</taxon>
        <taxon>Pseudomonadati</taxon>
        <taxon>Thermodesulfobacteriota</taxon>
        <taxon>Desulfovibrionia</taxon>
        <taxon>Desulfovibrionales</taxon>
        <taxon>Desulfovibrionaceae</taxon>
        <taxon>Maridesulfovibrio</taxon>
    </lineage>
</organism>
<dbReference type="Proteomes" id="UP000010808">
    <property type="component" value="Chromosome"/>
</dbReference>
<dbReference type="RefSeq" id="WP_015335823.1">
    <property type="nucleotide sequence ID" value="NC_020055.1"/>
</dbReference>
<keyword evidence="3" id="KW-1185">Reference proteome</keyword>
<dbReference type="OrthoDB" id="5522265at2"/>
<dbReference type="KEGG" id="dhy:DESAM_20931"/>
<evidence type="ECO:0000313" key="3">
    <source>
        <dbReference type="Proteomes" id="UP000010808"/>
    </source>
</evidence>
<name>L0R8X9_9BACT</name>
<dbReference type="EMBL" id="FO203522">
    <property type="protein sequence ID" value="CCO23218.1"/>
    <property type="molecule type" value="Genomic_DNA"/>
</dbReference>
<proteinExistence type="predicted"/>
<dbReference type="PANTHER" id="PTHR43861">
    <property type="entry name" value="TRANS-ACONITATE 2-METHYLTRANSFERASE-RELATED"/>
    <property type="match status" value="1"/>
</dbReference>
<feature type="domain" description="Methyltransferase" evidence="1">
    <location>
        <begin position="199"/>
        <end position="314"/>
    </location>
</feature>
<dbReference type="HOGENOM" id="CLU_681001_0_0_7"/>
<reference evidence="2 3" key="1">
    <citation type="submission" date="2012-10" db="EMBL/GenBank/DDBJ databases">
        <authorList>
            <person name="Genoscope - CEA"/>
        </authorList>
    </citation>
    <scope>NUCLEOTIDE SEQUENCE [LARGE SCALE GENOMIC DNA]</scope>
    <source>
        <strain evidence="3">AM13 / DSM 14728</strain>
    </source>
</reference>
<evidence type="ECO:0000259" key="1">
    <source>
        <dbReference type="Pfam" id="PF13847"/>
    </source>
</evidence>
<sequence>MSKLHFNQDVVIHRRDNFWSLMNIRTLTHVEVSASTLEAIDSFLKNGTFAKTELSAIDRTYFSNLYCLMGDPTRFFDADITHNSVQNSSSISINNYSPKKNKINDPTEIITLLKKRFILIDDFVEYKKFFAAQNSLFDTQHIGTFHQQVGLKLLEELRTTSDQWWPTQKFNSSGELLDNAYKFIQFDFFKNFFTQEKLKNKKVLDLGCGTGFYSKHFLSRGAIVHGVDPNKEYIEIAKKNCNQYHEAQFTVGLVEEGNDSLKDSDLYDIIYISDMFLFYTKGLKPGTFLNPSKLLNAVRKHLKPTGYVYLTEPHGLFWQTPWLGKADLPYTIISEYLNKKVGVTPSLSEISSYFSNSGLSILDIFEPTPPKESENRFGKRAQNFSMEFPLWWTFLLTHKPNVEI</sequence>
<dbReference type="STRING" id="1121451.DESAM_20931"/>
<dbReference type="SUPFAM" id="SSF53335">
    <property type="entry name" value="S-adenosyl-L-methionine-dependent methyltransferases"/>
    <property type="match status" value="1"/>
</dbReference>
<dbReference type="AlphaFoldDB" id="L0R8X9"/>
<dbReference type="CDD" id="cd02440">
    <property type="entry name" value="AdoMet_MTases"/>
    <property type="match status" value="1"/>
</dbReference>